<comment type="caution">
    <text evidence="2">The sequence shown here is derived from an EMBL/GenBank/DDBJ whole genome shotgun (WGS) entry which is preliminary data.</text>
</comment>
<accession>A0A5C4MHU5</accession>
<dbReference type="OrthoDB" id="3348156at2"/>
<dbReference type="AlphaFoldDB" id="A0A5C4MHU5"/>
<proteinExistence type="predicted"/>
<feature type="transmembrane region" description="Helical" evidence="1">
    <location>
        <begin position="222"/>
        <end position="247"/>
    </location>
</feature>
<reference evidence="2 4" key="1">
    <citation type="submission" date="2019-05" db="EMBL/GenBank/DDBJ databases">
        <title>Mumia sp. nov., isolated from the intestinal contents of plateau pika (Ochotona curzoniae) in the Qinghai-Tibet plateau of China.</title>
        <authorList>
            <person name="Tian Z."/>
        </authorList>
    </citation>
    <scope>NUCLEOTIDE SEQUENCE [LARGE SCALE GENOMIC DNA]</scope>
    <source>
        <strain evidence="4">527</strain>
        <strain evidence="2">Z527</strain>
    </source>
</reference>
<evidence type="ECO:0000313" key="2">
    <source>
        <dbReference type="EMBL" id="TNC44223.1"/>
    </source>
</evidence>
<evidence type="ECO:0008006" key="5">
    <source>
        <dbReference type="Google" id="ProtNLM"/>
    </source>
</evidence>
<sequence>MGDRTRPDRWWTPVRVLLATALLVGVLGLVTKGPCAVDDGSRWFSEKPVAGGASYARLCASELPQEYAATGLAERVAPWSDDEGRWPVNAVALPVAALQYATAAVVHAVARPDVTARAGQDAAAVERDRSVRREAVAYTGLVSIGSLLLLLLALVALARAALGSEALRPWPSWSRPVVALMPLAASPLVALLVGVGWDLVGVALVAWGLAAWAAGRARVAGLVLGVAVLATWWPVAVLLPLAATALLRHSAAAGRLLVSAAVTVAVGGVAAYAATSGSAVTEPLRRWLEHEDGVGSVWAVLAELGVEASSTVIVPTVVGLWAFAVSVGFLYAARSGDVHQTARYAYVLLAALLLTGTTYAPGYALWLLPLAVLAHPVWRDLLWWQVAELFLVVATWWHLGDVTKPAGDTADVVYVVAIVVHVVATVWLAARMQLSAGRRGVPAPEQPYVLDQLGR</sequence>
<feature type="transmembrane region" description="Helical" evidence="1">
    <location>
        <begin position="412"/>
        <end position="430"/>
    </location>
</feature>
<dbReference type="Proteomes" id="UP000306740">
    <property type="component" value="Unassembled WGS sequence"/>
</dbReference>
<dbReference type="EMBL" id="VDFR01000004">
    <property type="protein sequence ID" value="TNC52167.1"/>
    <property type="molecule type" value="Genomic_DNA"/>
</dbReference>
<keyword evidence="1" id="KW-1133">Transmembrane helix</keyword>
<name>A0A5C4MHU5_9ACTN</name>
<protein>
    <recommendedName>
        <fullName evidence="5">DUF2029 domain-containing protein</fullName>
    </recommendedName>
</protein>
<feature type="transmembrane region" description="Helical" evidence="1">
    <location>
        <begin position="381"/>
        <end position="400"/>
    </location>
</feature>
<gene>
    <name evidence="3" type="ORF">FHE65_00895</name>
    <name evidence="2" type="ORF">FHE65_16920</name>
</gene>
<dbReference type="RefSeq" id="WP_139105002.1">
    <property type="nucleotide sequence ID" value="NZ_VDFR01000004.1"/>
</dbReference>
<organism evidence="2 4">
    <name type="scientific">Mumia zhuanghuii</name>
    <dbReference type="NCBI Taxonomy" id="2585211"/>
    <lineage>
        <taxon>Bacteria</taxon>
        <taxon>Bacillati</taxon>
        <taxon>Actinomycetota</taxon>
        <taxon>Actinomycetes</taxon>
        <taxon>Propionibacteriales</taxon>
        <taxon>Nocardioidaceae</taxon>
        <taxon>Mumia</taxon>
    </lineage>
</organism>
<feature type="transmembrane region" description="Helical" evidence="1">
    <location>
        <begin position="344"/>
        <end position="369"/>
    </location>
</feature>
<feature type="transmembrane region" description="Helical" evidence="1">
    <location>
        <begin position="256"/>
        <end position="275"/>
    </location>
</feature>
<keyword evidence="1" id="KW-0472">Membrane</keyword>
<feature type="transmembrane region" description="Helical" evidence="1">
    <location>
        <begin position="177"/>
        <end position="210"/>
    </location>
</feature>
<dbReference type="EMBL" id="VDFR01000074">
    <property type="protein sequence ID" value="TNC44223.1"/>
    <property type="molecule type" value="Genomic_DNA"/>
</dbReference>
<feature type="transmembrane region" description="Helical" evidence="1">
    <location>
        <begin position="135"/>
        <end position="157"/>
    </location>
</feature>
<feature type="transmembrane region" description="Helical" evidence="1">
    <location>
        <begin position="312"/>
        <end position="332"/>
    </location>
</feature>
<keyword evidence="1" id="KW-0812">Transmembrane</keyword>
<evidence type="ECO:0000313" key="3">
    <source>
        <dbReference type="EMBL" id="TNC52167.1"/>
    </source>
</evidence>
<evidence type="ECO:0000313" key="4">
    <source>
        <dbReference type="Proteomes" id="UP000306740"/>
    </source>
</evidence>
<evidence type="ECO:0000256" key="1">
    <source>
        <dbReference type="SAM" id="Phobius"/>
    </source>
</evidence>